<accession>A0ACB8DZX7</accession>
<reference evidence="1" key="1">
    <citation type="submission" date="2020-05" db="EMBL/GenBank/DDBJ databases">
        <title>Large-scale comparative analyses of tick genomes elucidate their genetic diversity and vector capacities.</title>
        <authorList>
            <person name="Jia N."/>
            <person name="Wang J."/>
            <person name="Shi W."/>
            <person name="Du L."/>
            <person name="Sun Y."/>
            <person name="Zhan W."/>
            <person name="Jiang J."/>
            <person name="Wang Q."/>
            <person name="Zhang B."/>
            <person name="Ji P."/>
            <person name="Sakyi L.B."/>
            <person name="Cui X."/>
            <person name="Yuan T."/>
            <person name="Jiang B."/>
            <person name="Yang W."/>
            <person name="Lam T.T.-Y."/>
            <person name="Chang Q."/>
            <person name="Ding S."/>
            <person name="Wang X."/>
            <person name="Zhu J."/>
            <person name="Ruan X."/>
            <person name="Zhao L."/>
            <person name="Wei J."/>
            <person name="Que T."/>
            <person name="Du C."/>
            <person name="Cheng J."/>
            <person name="Dai P."/>
            <person name="Han X."/>
            <person name="Huang E."/>
            <person name="Gao Y."/>
            <person name="Liu J."/>
            <person name="Shao H."/>
            <person name="Ye R."/>
            <person name="Li L."/>
            <person name="Wei W."/>
            <person name="Wang X."/>
            <person name="Wang C."/>
            <person name="Yang T."/>
            <person name="Huo Q."/>
            <person name="Li W."/>
            <person name="Guo W."/>
            <person name="Chen H."/>
            <person name="Zhou L."/>
            <person name="Ni X."/>
            <person name="Tian J."/>
            <person name="Zhou Y."/>
            <person name="Sheng Y."/>
            <person name="Liu T."/>
            <person name="Pan Y."/>
            <person name="Xia L."/>
            <person name="Li J."/>
            <person name="Zhao F."/>
            <person name="Cao W."/>
        </authorList>
    </citation>
    <scope>NUCLEOTIDE SEQUENCE</scope>
    <source>
        <strain evidence="1">Dsil-2018</strain>
    </source>
</reference>
<comment type="caution">
    <text evidence="1">The sequence shown here is derived from an EMBL/GenBank/DDBJ whole genome shotgun (WGS) entry which is preliminary data.</text>
</comment>
<name>A0ACB8DZX7_DERSI</name>
<evidence type="ECO:0000313" key="2">
    <source>
        <dbReference type="Proteomes" id="UP000821865"/>
    </source>
</evidence>
<evidence type="ECO:0000313" key="1">
    <source>
        <dbReference type="EMBL" id="KAH7979958.1"/>
    </source>
</evidence>
<dbReference type="EMBL" id="CM023470">
    <property type="protein sequence ID" value="KAH7979958.1"/>
    <property type="molecule type" value="Genomic_DNA"/>
</dbReference>
<keyword evidence="2" id="KW-1185">Reference proteome</keyword>
<proteinExistence type="predicted"/>
<gene>
    <name evidence="1" type="ORF">HPB49_012194</name>
</gene>
<protein>
    <submittedName>
        <fullName evidence="1">Uncharacterized protein</fullName>
    </submittedName>
</protein>
<sequence>MSIPGLQPPPPFLPSPGHPAVPWDQWKQAFQTYMGASGASELPAEHRKAILLTCLGMEGQRIFSTLKPADLQSGFALATNPSSTGNHRFVRTAVGPLKTADLAVQQFAESFPSSVSVADRMQTAAIFPWDSTVAESVARWSALSSALAVRRVNLLYAGPDHGGQSRRITWLIGPRTWSISSSALIISAPHVCVARAPSDENALSTPRQPPSKIIWSLLGIGNCIDALSKNGTQRGPYRGSSLASILEGSLGGSFRTLMVKQ</sequence>
<dbReference type="Proteomes" id="UP000821865">
    <property type="component" value="Chromosome 1"/>
</dbReference>
<organism evidence="1 2">
    <name type="scientific">Dermacentor silvarum</name>
    <name type="common">Tick</name>
    <dbReference type="NCBI Taxonomy" id="543639"/>
    <lineage>
        <taxon>Eukaryota</taxon>
        <taxon>Metazoa</taxon>
        <taxon>Ecdysozoa</taxon>
        <taxon>Arthropoda</taxon>
        <taxon>Chelicerata</taxon>
        <taxon>Arachnida</taxon>
        <taxon>Acari</taxon>
        <taxon>Parasitiformes</taxon>
        <taxon>Ixodida</taxon>
        <taxon>Ixodoidea</taxon>
        <taxon>Ixodidae</taxon>
        <taxon>Rhipicephalinae</taxon>
        <taxon>Dermacentor</taxon>
    </lineage>
</organism>